<gene>
    <name evidence="2" type="ORF">FD145_311</name>
</gene>
<keyword evidence="1" id="KW-1133">Transmembrane helix</keyword>
<evidence type="ECO:0000256" key="1">
    <source>
        <dbReference type="SAM" id="Phobius"/>
    </source>
</evidence>
<feature type="transmembrane region" description="Helical" evidence="1">
    <location>
        <begin position="6"/>
        <end position="31"/>
    </location>
</feature>
<keyword evidence="1" id="KW-0472">Membrane</keyword>
<evidence type="ECO:0000313" key="2">
    <source>
        <dbReference type="EMBL" id="KAF0134930.1"/>
    </source>
</evidence>
<keyword evidence="1" id="KW-0812">Transmembrane</keyword>
<accession>A0A833P0C7</accession>
<sequence length="170" mass="19410">MREIKVAYYCLLDLIKVINFPFAILVGVIIFRLQIADLFKRLKGVSFPGVTGLFDQTKNIDTNIEPTSLVSTQDILNELAKKNLSGEEFLLLVTIYGHATYTSVPIPLWQIIGNLNENATNKVHMQLIDLGNRGFIIYDRNKQYWTVAVKSETIEFLKPMLRIAFKPIFS</sequence>
<reference evidence="2 3" key="1">
    <citation type="submission" date="2019-12" db="EMBL/GenBank/DDBJ databases">
        <authorList>
            <person name="Wolfe R."/>
            <person name="Danczak R."/>
            <person name="Wilkins M."/>
        </authorList>
    </citation>
    <scope>NUCLEOTIDE SEQUENCE [LARGE SCALE GENOMIC DNA]</scope>
    <source>
        <strain evidence="2">X2_MaxBin.013</strain>
    </source>
</reference>
<name>A0A833P0C7_UNCSA</name>
<dbReference type="Proteomes" id="UP000488506">
    <property type="component" value="Unassembled WGS sequence"/>
</dbReference>
<organism evidence="2 3">
    <name type="scientific">Candidatus Saganbacteria bacterium</name>
    <dbReference type="NCBI Taxonomy" id="2575572"/>
    <lineage>
        <taxon>Bacteria</taxon>
        <taxon>Bacillati</taxon>
        <taxon>Saganbacteria</taxon>
    </lineage>
</organism>
<proteinExistence type="predicted"/>
<dbReference type="AlphaFoldDB" id="A0A833P0C7"/>
<comment type="caution">
    <text evidence="2">The sequence shown here is derived from an EMBL/GenBank/DDBJ whole genome shotgun (WGS) entry which is preliminary data.</text>
</comment>
<evidence type="ECO:0000313" key="3">
    <source>
        <dbReference type="Proteomes" id="UP000488506"/>
    </source>
</evidence>
<protein>
    <submittedName>
        <fullName evidence="2">Uncharacterized protein</fullName>
    </submittedName>
</protein>
<dbReference type="EMBL" id="WPAF01000003">
    <property type="protein sequence ID" value="KAF0134930.1"/>
    <property type="molecule type" value="Genomic_DNA"/>
</dbReference>